<reference evidence="1" key="1">
    <citation type="journal article" date="2021" name="PeerJ">
        <title>Extensive microbial diversity within the chicken gut microbiome revealed by metagenomics and culture.</title>
        <authorList>
            <person name="Gilroy R."/>
            <person name="Ravi A."/>
            <person name="Getino M."/>
            <person name="Pursley I."/>
            <person name="Horton D.L."/>
            <person name="Alikhan N.F."/>
            <person name="Baker D."/>
            <person name="Gharbi K."/>
            <person name="Hall N."/>
            <person name="Watson M."/>
            <person name="Adriaenssens E.M."/>
            <person name="Foster-Nyarko E."/>
            <person name="Jarju S."/>
            <person name="Secka A."/>
            <person name="Antonio M."/>
            <person name="Oren A."/>
            <person name="Chaudhuri R.R."/>
            <person name="La Ragione R."/>
            <person name="Hildebrand F."/>
            <person name="Pallen M.J."/>
        </authorList>
    </citation>
    <scope>NUCLEOTIDE SEQUENCE</scope>
    <source>
        <strain evidence="1">F6-6636</strain>
    </source>
</reference>
<dbReference type="InterPro" id="IPR036412">
    <property type="entry name" value="HAD-like_sf"/>
</dbReference>
<organism evidence="1 2">
    <name type="scientific">Candidatus Paralactobacillus gallistercoris</name>
    <dbReference type="NCBI Taxonomy" id="2838724"/>
    <lineage>
        <taxon>Bacteria</taxon>
        <taxon>Bacillati</taxon>
        <taxon>Bacillota</taxon>
        <taxon>Bacilli</taxon>
        <taxon>Lactobacillales</taxon>
        <taxon>Lactobacillaceae</taxon>
        <taxon>Lactobacillus</taxon>
    </lineage>
</organism>
<reference evidence="1" key="2">
    <citation type="submission" date="2021-04" db="EMBL/GenBank/DDBJ databases">
        <authorList>
            <person name="Gilroy R."/>
        </authorList>
    </citation>
    <scope>NUCLEOTIDE SEQUENCE</scope>
    <source>
        <strain evidence="1">F6-6636</strain>
    </source>
</reference>
<dbReference type="Gene3D" id="3.40.50.1000">
    <property type="entry name" value="HAD superfamily/HAD-like"/>
    <property type="match status" value="1"/>
</dbReference>
<accession>A0A948WZP0</accession>
<evidence type="ECO:0000313" key="1">
    <source>
        <dbReference type="EMBL" id="MBU3851804.1"/>
    </source>
</evidence>
<evidence type="ECO:0000313" key="2">
    <source>
        <dbReference type="Proteomes" id="UP000777303"/>
    </source>
</evidence>
<dbReference type="SUPFAM" id="SSF56784">
    <property type="entry name" value="HAD-like"/>
    <property type="match status" value="1"/>
</dbReference>
<dbReference type="Pfam" id="PF13242">
    <property type="entry name" value="Hydrolase_like"/>
    <property type="match status" value="1"/>
</dbReference>
<dbReference type="Proteomes" id="UP000777303">
    <property type="component" value="Unassembled WGS sequence"/>
</dbReference>
<gene>
    <name evidence="1" type="ORF">H9901_03800</name>
</gene>
<feature type="non-terminal residue" evidence="1">
    <location>
        <position position="1"/>
    </location>
</feature>
<sequence>DEMHLQNHLADVMMVGDRRDDVAGARDNHIDAMGVTYGFGTARELKDAGARVIATSPADVADWLLRH</sequence>
<dbReference type="GO" id="GO:0016787">
    <property type="term" value="F:hydrolase activity"/>
    <property type="evidence" value="ECO:0007669"/>
    <property type="project" value="UniProtKB-KW"/>
</dbReference>
<dbReference type="EMBL" id="JAHLFS010000049">
    <property type="protein sequence ID" value="MBU3851804.1"/>
    <property type="molecule type" value="Genomic_DNA"/>
</dbReference>
<protein>
    <submittedName>
        <fullName evidence="1">HAD hydrolase-like protein</fullName>
    </submittedName>
</protein>
<dbReference type="InterPro" id="IPR023214">
    <property type="entry name" value="HAD_sf"/>
</dbReference>
<keyword evidence="1" id="KW-0378">Hydrolase</keyword>
<proteinExistence type="predicted"/>
<comment type="caution">
    <text evidence="1">The sequence shown here is derived from an EMBL/GenBank/DDBJ whole genome shotgun (WGS) entry which is preliminary data.</text>
</comment>
<name>A0A948WZP0_9LACO</name>
<dbReference type="AlphaFoldDB" id="A0A948WZP0"/>